<name>A0A1I3MXP9_9FLAO</name>
<keyword evidence="1" id="KW-0732">Signal</keyword>
<gene>
    <name evidence="2" type="ORF">SAMN04487893_102315</name>
</gene>
<accession>A0A1I3MXP9</accession>
<dbReference type="OrthoDB" id="1440275at2"/>
<organism evidence="2 3">
    <name type="scientific">Myroides guanonis</name>
    <dbReference type="NCBI Taxonomy" id="1150112"/>
    <lineage>
        <taxon>Bacteria</taxon>
        <taxon>Pseudomonadati</taxon>
        <taxon>Bacteroidota</taxon>
        <taxon>Flavobacteriia</taxon>
        <taxon>Flavobacteriales</taxon>
        <taxon>Flavobacteriaceae</taxon>
        <taxon>Myroides</taxon>
    </lineage>
</organism>
<reference evidence="3" key="1">
    <citation type="submission" date="2016-10" db="EMBL/GenBank/DDBJ databases">
        <authorList>
            <person name="Varghese N."/>
            <person name="Submissions S."/>
        </authorList>
    </citation>
    <scope>NUCLEOTIDE SEQUENCE [LARGE SCALE GENOMIC DNA]</scope>
    <source>
        <strain evidence="3">DSM 26542</strain>
    </source>
</reference>
<protein>
    <recommendedName>
        <fullName evidence="4">Outer membrane protein beta-barrel domain-containing protein</fullName>
    </recommendedName>
</protein>
<keyword evidence="3" id="KW-1185">Reference proteome</keyword>
<feature type="chain" id="PRO_5017424060" description="Outer membrane protein beta-barrel domain-containing protein" evidence="1">
    <location>
        <begin position="22"/>
        <end position="181"/>
    </location>
</feature>
<dbReference type="EMBL" id="FORU01000002">
    <property type="protein sequence ID" value="SFJ01757.1"/>
    <property type="molecule type" value="Genomic_DNA"/>
</dbReference>
<dbReference type="AlphaFoldDB" id="A0A1I3MXP9"/>
<evidence type="ECO:0008006" key="4">
    <source>
        <dbReference type="Google" id="ProtNLM"/>
    </source>
</evidence>
<evidence type="ECO:0000313" key="3">
    <source>
        <dbReference type="Proteomes" id="UP000243887"/>
    </source>
</evidence>
<dbReference type="RefSeq" id="WP_090678069.1">
    <property type="nucleotide sequence ID" value="NZ_FORU01000002.1"/>
</dbReference>
<evidence type="ECO:0000313" key="2">
    <source>
        <dbReference type="EMBL" id="SFJ01757.1"/>
    </source>
</evidence>
<sequence length="181" mass="19745">MINFIKKLSFSLLFIATASFAQDVPTQNQNNSGKVYMGLGLGLDYGGVGAKLEYLPIENVGIFAGLGYNLYSAGFNVGASYKIKAGERVSFNPTAFYGYNGVIKVEGASEYDMVSYGVTFGVNIDIHVGKKGNKITAGLFVPIRSKKFSDNYDEVKNDYRVEMQAELIPIAVGVGYNWKLN</sequence>
<feature type="signal peptide" evidence="1">
    <location>
        <begin position="1"/>
        <end position="21"/>
    </location>
</feature>
<evidence type="ECO:0000256" key="1">
    <source>
        <dbReference type="SAM" id="SignalP"/>
    </source>
</evidence>
<proteinExistence type="predicted"/>
<dbReference type="Proteomes" id="UP000243887">
    <property type="component" value="Unassembled WGS sequence"/>
</dbReference>